<dbReference type="InterPro" id="IPR041414">
    <property type="entry name" value="Raco-like_middle"/>
</dbReference>
<dbReference type="EMBL" id="BARS01007050">
    <property type="protein sequence ID" value="GAF77555.1"/>
    <property type="molecule type" value="Genomic_DNA"/>
</dbReference>
<dbReference type="InterPro" id="IPR042259">
    <property type="entry name" value="Raco-like_middle_sf"/>
</dbReference>
<evidence type="ECO:0008006" key="5">
    <source>
        <dbReference type="Google" id="ProtNLM"/>
    </source>
</evidence>
<dbReference type="AlphaFoldDB" id="X0TN85"/>
<evidence type="ECO:0000259" key="1">
    <source>
        <dbReference type="Pfam" id="PF14574"/>
    </source>
</evidence>
<dbReference type="PANTHER" id="PTHR42895">
    <property type="entry name" value="IRON-SULFUR CLUSTER-BINDING PROTEIN-RELATED"/>
    <property type="match status" value="1"/>
</dbReference>
<dbReference type="Pfam" id="PF14574">
    <property type="entry name" value="RACo_C_ter"/>
    <property type="match status" value="1"/>
</dbReference>
<dbReference type="Pfam" id="PF17651">
    <property type="entry name" value="Raco_middle"/>
    <property type="match status" value="1"/>
</dbReference>
<organism evidence="4">
    <name type="scientific">marine sediment metagenome</name>
    <dbReference type="NCBI Taxonomy" id="412755"/>
    <lineage>
        <taxon>unclassified sequences</taxon>
        <taxon>metagenomes</taxon>
        <taxon>ecological metagenomes</taxon>
    </lineage>
</organism>
<feature type="domain" description="RACo C-terminal" evidence="1">
    <location>
        <begin position="250"/>
        <end position="275"/>
    </location>
</feature>
<feature type="domain" description="RACo-like middle region" evidence="3">
    <location>
        <begin position="85"/>
        <end position="245"/>
    </location>
</feature>
<dbReference type="InterPro" id="IPR027980">
    <property type="entry name" value="RACo_C"/>
</dbReference>
<comment type="caution">
    <text evidence="4">The sequence shown here is derived from an EMBL/GenBank/DDBJ whole genome shotgun (WGS) entry which is preliminary data.</text>
</comment>
<evidence type="ECO:0000313" key="4">
    <source>
        <dbReference type="EMBL" id="GAF77555.1"/>
    </source>
</evidence>
<dbReference type="PANTHER" id="PTHR42895:SF2">
    <property type="entry name" value="IRON-SULFUR CLUSTER PROTEIN"/>
    <property type="match status" value="1"/>
</dbReference>
<accession>X0TN85</accession>
<dbReference type="Pfam" id="PF17650">
    <property type="entry name" value="RACo_linker"/>
    <property type="match status" value="1"/>
</dbReference>
<dbReference type="Gene3D" id="3.30.420.480">
    <property type="entry name" value="Domain of unknown function (DUF4445)"/>
    <property type="match status" value="1"/>
</dbReference>
<dbReference type="InterPro" id="IPR052911">
    <property type="entry name" value="Corrinoid_activation_enz"/>
</dbReference>
<dbReference type="InterPro" id="IPR040506">
    <property type="entry name" value="RACo_linker"/>
</dbReference>
<protein>
    <recommendedName>
        <fullName evidence="5">RACo middle region domain-containing protein</fullName>
    </recommendedName>
</protein>
<feature type="non-terminal residue" evidence="4">
    <location>
        <position position="275"/>
    </location>
</feature>
<evidence type="ECO:0000259" key="2">
    <source>
        <dbReference type="Pfam" id="PF17650"/>
    </source>
</evidence>
<proteinExistence type="predicted"/>
<reference evidence="4" key="1">
    <citation type="journal article" date="2014" name="Front. Microbiol.">
        <title>High frequency of phylogenetically diverse reductive dehalogenase-homologous genes in deep subseafloor sedimentary metagenomes.</title>
        <authorList>
            <person name="Kawai M."/>
            <person name="Futagami T."/>
            <person name="Toyoda A."/>
            <person name="Takaki Y."/>
            <person name="Nishi S."/>
            <person name="Hori S."/>
            <person name="Arai W."/>
            <person name="Tsubouchi T."/>
            <person name="Morono Y."/>
            <person name="Uchiyama I."/>
            <person name="Ito T."/>
            <person name="Fujiyama A."/>
            <person name="Inagaki F."/>
            <person name="Takami H."/>
        </authorList>
    </citation>
    <scope>NUCLEOTIDE SEQUENCE</scope>
    <source>
        <strain evidence="4">Expedition CK06-06</strain>
    </source>
</reference>
<dbReference type="Gene3D" id="3.10.20.880">
    <property type="match status" value="1"/>
</dbReference>
<sequence>MVRQLYLEIPPPSLEDNATDLDRLRRALEREHGIDNLSIELPLMRNLAATLRQSDWKVTATVALKDMESARLIDLRPGRSRGPLFAVAVDIGTTNVVIDLVNLRSGRAIDRVSSRNKQIARGEDVISRIIYTERNKKGLEEMQGLIIETIDELLDELAQKHRLATTDIEEMVAAGNTTMLHLFLGLPPKHIREEPYIPTASHFPMVTAGELGLAINPHASVYCMPAVAAYVGGDITAGVLSSCLYNADKLTLFLDVGTNGEIVLGNADWLIACAC</sequence>
<evidence type="ECO:0000259" key="3">
    <source>
        <dbReference type="Pfam" id="PF17651"/>
    </source>
</evidence>
<name>X0TN85_9ZZZZ</name>
<gene>
    <name evidence="4" type="ORF">S01H1_13648</name>
</gene>
<feature type="domain" description="RACo linker region" evidence="2">
    <location>
        <begin position="2"/>
        <end position="80"/>
    </location>
</feature>